<dbReference type="EMBL" id="VCDX01000006">
    <property type="protein sequence ID" value="TYL12716.1"/>
    <property type="molecule type" value="Genomic_DNA"/>
</dbReference>
<evidence type="ECO:0000313" key="2">
    <source>
        <dbReference type="Proteomes" id="UP000322283"/>
    </source>
</evidence>
<reference evidence="1 2" key="1">
    <citation type="submission" date="2019-05" db="EMBL/GenBank/DDBJ databases">
        <title>Genome sequence of Moorella thermoacetica ATCC 33924.</title>
        <authorList>
            <person name="Poehlein A."/>
            <person name="Bengelsdorf F.R."/>
            <person name="Duerre P."/>
            <person name="Daniel R."/>
        </authorList>
    </citation>
    <scope>NUCLEOTIDE SEQUENCE [LARGE SCALE GENOMIC DNA]</scope>
    <source>
        <strain evidence="1 2">ATCC 33924</strain>
    </source>
</reference>
<proteinExistence type="predicted"/>
<name>A0ABY3N514_NEOTH</name>
<dbReference type="Proteomes" id="UP000322283">
    <property type="component" value="Unassembled WGS sequence"/>
</dbReference>
<dbReference type="RefSeq" id="WP_069590349.1">
    <property type="nucleotide sequence ID" value="NZ_CP017019.1"/>
</dbReference>
<gene>
    <name evidence="1" type="ORF">MTAT_19580</name>
</gene>
<comment type="caution">
    <text evidence="1">The sequence shown here is derived from an EMBL/GenBank/DDBJ whole genome shotgun (WGS) entry which is preliminary data.</text>
</comment>
<protein>
    <submittedName>
        <fullName evidence="1">Uncharacterized protein</fullName>
    </submittedName>
</protein>
<keyword evidence="2" id="KW-1185">Reference proteome</keyword>
<organism evidence="1 2">
    <name type="scientific">Neomoorella thermoacetica</name>
    <name type="common">Clostridium thermoaceticum</name>
    <dbReference type="NCBI Taxonomy" id="1525"/>
    <lineage>
        <taxon>Bacteria</taxon>
        <taxon>Bacillati</taxon>
        <taxon>Bacillota</taxon>
        <taxon>Clostridia</taxon>
        <taxon>Neomoorellales</taxon>
        <taxon>Neomoorellaceae</taxon>
        <taxon>Neomoorella</taxon>
    </lineage>
</organism>
<accession>A0ABY3N514</accession>
<sequence>MLPSTPPDEITLLVEIIHPVTRVIVNYDFVDLVLIGARERHTGRDLSYDELSQLGSSLGLPVVERVDMELARALELAKTLDAQHEGFVLRWPNGFRVKVKSTRYLEVFAAVHGWSEQSIARAWASNTLDGVITGIPEEFQSEFIKIKNKLDALLAAELQRFKAMMDTAPHGVSRKEYALWVRANMPQHLQPLAFDYFDGASIKPKTESYLRRYIITQFCQQKRG</sequence>
<evidence type="ECO:0000313" key="1">
    <source>
        <dbReference type="EMBL" id="TYL12716.1"/>
    </source>
</evidence>